<gene>
    <name evidence="1" type="ORF">AXG93_1032s1000</name>
</gene>
<reference evidence="1" key="1">
    <citation type="submission" date="2016-03" db="EMBL/GenBank/DDBJ databases">
        <title>Mechanisms controlling the formation of the plant cell surface in tip-growing cells are functionally conserved among land plants.</title>
        <authorList>
            <person name="Honkanen S."/>
            <person name="Jones V.A."/>
            <person name="Morieri G."/>
            <person name="Champion C."/>
            <person name="Hetherington A.J."/>
            <person name="Kelly S."/>
            <person name="Saint-Marcoux D."/>
            <person name="Proust H."/>
            <person name="Prescott H."/>
            <person name="Dolan L."/>
        </authorList>
    </citation>
    <scope>NUCLEOTIDE SEQUENCE [LARGE SCALE GENOMIC DNA]</scope>
    <source>
        <tissue evidence="1">Whole gametophyte</tissue>
    </source>
</reference>
<proteinExistence type="predicted"/>
<name>A0A176VTQ8_MARPO</name>
<dbReference type="Proteomes" id="UP000077202">
    <property type="component" value="Unassembled WGS sequence"/>
</dbReference>
<sequence length="125" mass="13997">MHIKELAKVEARRAEEVRIAEELWGKIGEAKSNTFLEGLNEARPNVEVEIVNVLRRLGVDSSLVDVVTVTSDRTAPKTDLPQAVDIEVIKCATNDLSNTLEVSRVAFNEELRRIDELTADLEKKN</sequence>
<keyword evidence="2" id="KW-1185">Reference proteome</keyword>
<evidence type="ECO:0000313" key="2">
    <source>
        <dbReference type="Proteomes" id="UP000077202"/>
    </source>
</evidence>
<evidence type="ECO:0000313" key="1">
    <source>
        <dbReference type="EMBL" id="OAE23771.1"/>
    </source>
</evidence>
<accession>A0A176VTQ8</accession>
<dbReference type="EMBL" id="LVLJ01002781">
    <property type="protein sequence ID" value="OAE23771.1"/>
    <property type="molecule type" value="Genomic_DNA"/>
</dbReference>
<organism evidence="1 2">
    <name type="scientific">Marchantia polymorpha subsp. ruderalis</name>
    <dbReference type="NCBI Taxonomy" id="1480154"/>
    <lineage>
        <taxon>Eukaryota</taxon>
        <taxon>Viridiplantae</taxon>
        <taxon>Streptophyta</taxon>
        <taxon>Embryophyta</taxon>
        <taxon>Marchantiophyta</taxon>
        <taxon>Marchantiopsida</taxon>
        <taxon>Marchantiidae</taxon>
        <taxon>Marchantiales</taxon>
        <taxon>Marchantiaceae</taxon>
        <taxon>Marchantia</taxon>
    </lineage>
</organism>
<protein>
    <submittedName>
        <fullName evidence="1">Uncharacterized protein</fullName>
    </submittedName>
</protein>
<dbReference type="AlphaFoldDB" id="A0A176VTQ8"/>
<comment type="caution">
    <text evidence="1">The sequence shown here is derived from an EMBL/GenBank/DDBJ whole genome shotgun (WGS) entry which is preliminary data.</text>
</comment>